<evidence type="ECO:0000313" key="2">
    <source>
        <dbReference type="Proteomes" id="UP000054324"/>
    </source>
</evidence>
<dbReference type="KEGG" id="ovi:T265_10244"/>
<dbReference type="AlphaFoldDB" id="A0A074Z2Y1"/>
<dbReference type="RefSeq" id="XP_009174825.1">
    <property type="nucleotide sequence ID" value="XM_009176561.1"/>
</dbReference>
<dbReference type="Proteomes" id="UP000054324">
    <property type="component" value="Unassembled WGS sequence"/>
</dbReference>
<evidence type="ECO:0000313" key="1">
    <source>
        <dbReference type="EMBL" id="KER21426.1"/>
    </source>
</evidence>
<dbReference type="CTD" id="20324412"/>
<dbReference type="GeneID" id="20324412"/>
<accession>A0A074Z2Y1</accession>
<keyword evidence="2" id="KW-1185">Reference proteome</keyword>
<proteinExistence type="predicted"/>
<organism evidence="1 2">
    <name type="scientific">Opisthorchis viverrini</name>
    <name type="common">Southeast Asian liver fluke</name>
    <dbReference type="NCBI Taxonomy" id="6198"/>
    <lineage>
        <taxon>Eukaryota</taxon>
        <taxon>Metazoa</taxon>
        <taxon>Spiralia</taxon>
        <taxon>Lophotrochozoa</taxon>
        <taxon>Platyhelminthes</taxon>
        <taxon>Trematoda</taxon>
        <taxon>Digenea</taxon>
        <taxon>Opisthorchiida</taxon>
        <taxon>Opisthorchiata</taxon>
        <taxon>Opisthorchiidae</taxon>
        <taxon>Opisthorchis</taxon>
    </lineage>
</organism>
<gene>
    <name evidence="1" type="ORF">T265_10244</name>
</gene>
<sequence length="218" mass="24377">MLPTLDKRRSTRWTQPVQLLRRRSGHHANQSHCSCVNIFTCSDVKIQISLACAVQVVVTRSPQVRCSKFKLGHSQRYTLLINPNEGETPVQSFPPLVIIAPGQEDDCLKQERCLNLSADLGPIHSRRRAYSNKMSPGQNGCYPSFRWIQAGQSIDTTRILTSSLFGISGKSIMREHSCHFRCKDADASPRAFGSVVTRKLCVSDAQSSNHRTAKNLHC</sequence>
<name>A0A074Z2Y1_OPIVI</name>
<dbReference type="EMBL" id="KL596968">
    <property type="protein sequence ID" value="KER21426.1"/>
    <property type="molecule type" value="Genomic_DNA"/>
</dbReference>
<protein>
    <submittedName>
        <fullName evidence="1">Uncharacterized protein</fullName>
    </submittedName>
</protein>
<reference evidence="1 2" key="1">
    <citation type="submission" date="2013-11" db="EMBL/GenBank/DDBJ databases">
        <title>Opisthorchis viverrini - life in the bile duct.</title>
        <authorList>
            <person name="Young N.D."/>
            <person name="Nagarajan N."/>
            <person name="Lin S.J."/>
            <person name="Korhonen P.K."/>
            <person name="Jex A.R."/>
            <person name="Hall R.S."/>
            <person name="Safavi-Hemami H."/>
            <person name="Kaewkong W."/>
            <person name="Bertrand D."/>
            <person name="Gao S."/>
            <person name="Seet Q."/>
            <person name="Wongkham S."/>
            <person name="Teh B.T."/>
            <person name="Wongkham C."/>
            <person name="Intapan P.M."/>
            <person name="Maleewong W."/>
            <person name="Yang X."/>
            <person name="Hu M."/>
            <person name="Wang Z."/>
            <person name="Hofmann A."/>
            <person name="Sternberg P.W."/>
            <person name="Tan P."/>
            <person name="Wang J."/>
            <person name="Gasser R.B."/>
        </authorList>
    </citation>
    <scope>NUCLEOTIDE SEQUENCE [LARGE SCALE GENOMIC DNA]</scope>
</reference>